<dbReference type="InterPro" id="IPR032675">
    <property type="entry name" value="LRR_dom_sf"/>
</dbReference>
<accession>A0A8I6WZD6</accession>
<dbReference type="InterPro" id="IPR057135">
    <property type="entry name" value="At4g27190-like_LRR"/>
</dbReference>
<dbReference type="Pfam" id="PF23247">
    <property type="entry name" value="LRR_RPS2"/>
    <property type="match status" value="1"/>
</dbReference>
<dbReference type="EnsemblPlants" id="HORVU.MOREX.r3.2HG0095570.1">
    <property type="protein sequence ID" value="HORVU.MOREX.r3.2HG0095570.1"/>
    <property type="gene ID" value="HORVU.MOREX.r3.2HG0095570"/>
</dbReference>
<evidence type="ECO:0000313" key="2">
    <source>
        <dbReference type="EnsemblPlants" id="HORVU.MOREX.r3.2HG0095570.1"/>
    </source>
</evidence>
<sequence length="998" mass="114193">MPREYIYPYTVEEAAQTIVPYLEDTSSNAHKAIYFDGWDGLAASTVLRDIAKDPPPSLLKKFNKIIHVDCSRWKSRRALQRTIAQELKLPQRVMDMFFSQDEDDDFKGVDESSRVEIQDVGAEIHQAIGQHFCLLLFHNGSDNTIDLSDFGIPQPIMSRSYVFGTKLLWTFRGRLRLNQGISERVGNSHLFLSCGERFPQMNYVLQQEAKEISMYTGKTCEAVEECCLYLLSLNSQGGNIMDYNWATHASSYWVCDGIIHGGEGDDAWEVASALHQQINIEDYSSNVVPSFGDELDTPPKRWILSKDSSVVHPESTSFFLAAVASESDHPLRPLPNDMFHQSNKLRVLKLCRRAFSFSSPPFSYCRSLRFLGLDHCKDQHEEDEKQGRPAMEFFHSLWVLDICHTDWELDLNLTNQMAANIREVHIKKGRIWCRSFPWRQLKNLHKLRVIEPTSSWQTGKMDEFSDMVKMEFLDLSGDSTIQVLPSMSRATILKILVLDGCVGLQHVGPKGLPPSLESFSFDARARGDQNKEPKICNISLAGCARLVKFRLCGLFPNLEELDLSGTLVKTLDLKDQVVQAPSLQQIILSGCLQLRAILWPQYGMPKHTVLCIDSLVCRVEAKLHQAYATIMDIRFLQSLILDSNVEFCWKSTRFHLNLCVPCTNKVEEESYKEKTAVGNSGQIIGPSRRRSLIPNTYNTYTDVIVDNMTIDHDYNSASQFQPLGSHVEIGDGINFTSMESTGVKNAFFFVVKEAESLHVHDNSSITTVIPEDMMATYGWERLKQCHVERCPKMHTVFTPNYDKIYPFEDIETFCASDLLNVHCIWSKGRTSSGTDNTSFSKLKSIHLYSCPRLTFVLPLLWGIQGSYLSNLECLHIVKCDDLKVVFPVHPDLKLKEDVLEFPSLKHIHLYELYSLQHICEFKMLAPKLERVWLRGCWGLRRLPAIGQYSRRRPVVNCEQDWWEKLEWDGLEAGHDACLFERRHSSHYKKLLPRVSVLR</sequence>
<dbReference type="SUPFAM" id="SSF52058">
    <property type="entry name" value="L domain-like"/>
    <property type="match status" value="2"/>
</dbReference>
<feature type="domain" description="Disease resistance protein At4g27190-like leucine-rich repeats" evidence="1">
    <location>
        <begin position="832"/>
        <end position="942"/>
    </location>
</feature>
<reference evidence="3" key="1">
    <citation type="journal article" date="2012" name="Nature">
        <title>A physical, genetic and functional sequence assembly of the barley genome.</title>
        <authorList>
            <consortium name="The International Barley Genome Sequencing Consortium"/>
            <person name="Mayer K.F."/>
            <person name="Waugh R."/>
            <person name="Brown J.W."/>
            <person name="Schulman A."/>
            <person name="Langridge P."/>
            <person name="Platzer M."/>
            <person name="Fincher G.B."/>
            <person name="Muehlbauer G.J."/>
            <person name="Sato K."/>
            <person name="Close T.J."/>
            <person name="Wise R.P."/>
            <person name="Stein N."/>
        </authorList>
    </citation>
    <scope>NUCLEOTIDE SEQUENCE [LARGE SCALE GENOMIC DNA]</scope>
    <source>
        <strain evidence="3">cv. Morex</strain>
    </source>
</reference>
<protein>
    <recommendedName>
        <fullName evidence="1">Disease resistance protein At4g27190-like leucine-rich repeats domain-containing protein</fullName>
    </recommendedName>
</protein>
<evidence type="ECO:0000259" key="1">
    <source>
        <dbReference type="Pfam" id="PF23247"/>
    </source>
</evidence>
<dbReference type="PANTHER" id="PTHR33463">
    <property type="entry name" value="NB-ARC DOMAIN-CONTAINING PROTEIN-RELATED"/>
    <property type="match status" value="1"/>
</dbReference>
<evidence type="ECO:0000313" key="3">
    <source>
        <dbReference type="Proteomes" id="UP000011116"/>
    </source>
</evidence>
<dbReference type="Gramene" id="HORVU.MOREX.r3.2HG0095570.1">
    <property type="protein sequence ID" value="HORVU.MOREX.r3.2HG0095570.1"/>
    <property type="gene ID" value="HORVU.MOREX.r3.2HG0095570"/>
</dbReference>
<dbReference type="Gene3D" id="3.80.10.10">
    <property type="entry name" value="Ribonuclease Inhibitor"/>
    <property type="match status" value="2"/>
</dbReference>
<keyword evidence="3" id="KW-1185">Reference proteome</keyword>
<organism evidence="2 3">
    <name type="scientific">Hordeum vulgare subsp. vulgare</name>
    <name type="common">Domesticated barley</name>
    <dbReference type="NCBI Taxonomy" id="112509"/>
    <lineage>
        <taxon>Eukaryota</taxon>
        <taxon>Viridiplantae</taxon>
        <taxon>Streptophyta</taxon>
        <taxon>Embryophyta</taxon>
        <taxon>Tracheophyta</taxon>
        <taxon>Spermatophyta</taxon>
        <taxon>Magnoliopsida</taxon>
        <taxon>Liliopsida</taxon>
        <taxon>Poales</taxon>
        <taxon>Poaceae</taxon>
        <taxon>BOP clade</taxon>
        <taxon>Pooideae</taxon>
        <taxon>Triticodae</taxon>
        <taxon>Triticeae</taxon>
        <taxon>Hordeinae</taxon>
        <taxon>Hordeum</taxon>
    </lineage>
</organism>
<dbReference type="AlphaFoldDB" id="A0A8I6WZD6"/>
<dbReference type="InterPro" id="IPR050905">
    <property type="entry name" value="Plant_NBS-LRR"/>
</dbReference>
<dbReference type="PANTHER" id="PTHR33463:SF93">
    <property type="entry name" value="NB-ARC DOMAIN-CONTAINING PROTEIN"/>
    <property type="match status" value="1"/>
</dbReference>
<proteinExistence type="predicted"/>
<dbReference type="Gramene" id="HORVU.MOREX.r2.2HG0078990.1">
    <property type="protein sequence ID" value="HORVU.MOREX.r2.2HG0078990.1"/>
    <property type="gene ID" value="HORVU.MOREX.r2.2HG0078990"/>
</dbReference>
<reference evidence="2" key="3">
    <citation type="submission" date="2022-01" db="UniProtKB">
        <authorList>
            <consortium name="EnsemblPlants"/>
        </authorList>
    </citation>
    <scope>IDENTIFICATION</scope>
    <source>
        <strain evidence="2">subsp. vulgare</strain>
    </source>
</reference>
<dbReference type="Proteomes" id="UP000011116">
    <property type="component" value="Chromosome 2H"/>
</dbReference>
<reference evidence="2" key="2">
    <citation type="submission" date="2020-10" db="EMBL/GenBank/DDBJ databases">
        <authorList>
            <person name="Scholz U."/>
            <person name="Mascher M."/>
            <person name="Fiebig A."/>
        </authorList>
    </citation>
    <scope>NUCLEOTIDE SEQUENCE [LARGE SCALE GENOMIC DNA]</scope>
    <source>
        <strain evidence="2">cv. Morex</strain>
    </source>
</reference>
<name>A0A8I6WZD6_HORVV</name>